<reference evidence="1" key="1">
    <citation type="submission" date="2019-08" db="EMBL/GenBank/DDBJ databases">
        <authorList>
            <person name="Kucharzyk K."/>
            <person name="Murdoch R.W."/>
            <person name="Higgins S."/>
            <person name="Loffler F."/>
        </authorList>
    </citation>
    <scope>NUCLEOTIDE SEQUENCE</scope>
</reference>
<accession>A0A645J0S5</accession>
<evidence type="ECO:0000313" key="1">
    <source>
        <dbReference type="EMBL" id="MPN56760.1"/>
    </source>
</evidence>
<sequence length="134" mass="15422">MKGRALKTFAEYHERVSLKELLCDYSSMPCAELLNVSHFHVDCHSNYIPPHCTGLSIAVHDLDRELSPEDYPFITLLYEKGISALYRLAVNKYGYAPEYDAYVSKCELCTEIREFLVNTKGVRTKDLAPVEFYM</sequence>
<proteinExistence type="predicted"/>
<name>A0A645J0S5_9ZZZZ</name>
<comment type="caution">
    <text evidence="1">The sequence shown here is derived from an EMBL/GenBank/DDBJ whole genome shotgun (WGS) entry which is preliminary data.</text>
</comment>
<dbReference type="EMBL" id="VSSQ01127474">
    <property type="protein sequence ID" value="MPN56760.1"/>
    <property type="molecule type" value="Genomic_DNA"/>
</dbReference>
<organism evidence="1">
    <name type="scientific">bioreactor metagenome</name>
    <dbReference type="NCBI Taxonomy" id="1076179"/>
    <lineage>
        <taxon>unclassified sequences</taxon>
        <taxon>metagenomes</taxon>
        <taxon>ecological metagenomes</taxon>
    </lineage>
</organism>
<protein>
    <submittedName>
        <fullName evidence="1">Uncharacterized protein</fullName>
    </submittedName>
</protein>
<gene>
    <name evidence="1" type="ORF">SDC9_204452</name>
</gene>
<dbReference type="AlphaFoldDB" id="A0A645J0S5"/>